<protein>
    <submittedName>
        <fullName evidence="2">Uncharacterized protein</fullName>
    </submittedName>
</protein>
<dbReference type="EMBL" id="CP107906">
    <property type="protein sequence ID" value="WUG98321.1"/>
    <property type="molecule type" value="Genomic_DNA"/>
</dbReference>
<feature type="transmembrane region" description="Helical" evidence="1">
    <location>
        <begin position="9"/>
        <end position="28"/>
    </location>
</feature>
<sequence length="78" mass="8018">MERHGDRGGVALGLACGVMWWTVGALWIMPANMGTPVFECNDVTSSSLGTHLVFGLPPGLAFGSVARAMSKQGAGRAG</sequence>
<accession>A0ABZ1P2P8</accession>
<organism evidence="2 3">
    <name type="scientific">Streptomyces violaceus</name>
    <name type="common">Streptomyces venezuelae</name>
    <dbReference type="NCBI Taxonomy" id="1936"/>
    <lineage>
        <taxon>Bacteria</taxon>
        <taxon>Bacillati</taxon>
        <taxon>Actinomycetota</taxon>
        <taxon>Actinomycetes</taxon>
        <taxon>Kitasatosporales</taxon>
        <taxon>Streptomycetaceae</taxon>
        <taxon>Streptomyces</taxon>
    </lineage>
</organism>
<proteinExistence type="predicted"/>
<evidence type="ECO:0000256" key="1">
    <source>
        <dbReference type="SAM" id="Phobius"/>
    </source>
</evidence>
<feature type="transmembrane region" description="Helical" evidence="1">
    <location>
        <begin position="48"/>
        <end position="66"/>
    </location>
</feature>
<name>A0ABZ1P2P8_STRVL</name>
<evidence type="ECO:0000313" key="2">
    <source>
        <dbReference type="EMBL" id="WUG98321.1"/>
    </source>
</evidence>
<dbReference type="Proteomes" id="UP001341259">
    <property type="component" value="Chromosome"/>
</dbReference>
<keyword evidence="3" id="KW-1185">Reference proteome</keyword>
<gene>
    <name evidence="2" type="ORF">OHB29_38035</name>
</gene>
<reference evidence="2 3" key="1">
    <citation type="submission" date="2022-10" db="EMBL/GenBank/DDBJ databases">
        <title>The complete genomes of actinobacterial strains from the NBC collection.</title>
        <authorList>
            <person name="Joergensen T.S."/>
            <person name="Alvarez Arevalo M."/>
            <person name="Sterndorff E.B."/>
            <person name="Faurdal D."/>
            <person name="Vuksanovic O."/>
            <person name="Mourched A.-S."/>
            <person name="Charusanti P."/>
            <person name="Shaw S."/>
            <person name="Blin K."/>
            <person name="Weber T."/>
        </authorList>
    </citation>
    <scope>NUCLEOTIDE SEQUENCE [LARGE SCALE GENOMIC DNA]</scope>
    <source>
        <strain evidence="2 3">NBC_00456</strain>
    </source>
</reference>
<keyword evidence="1" id="KW-1133">Transmembrane helix</keyword>
<keyword evidence="1" id="KW-0812">Transmembrane</keyword>
<evidence type="ECO:0000313" key="3">
    <source>
        <dbReference type="Proteomes" id="UP001341259"/>
    </source>
</evidence>
<keyword evidence="1" id="KW-0472">Membrane</keyword>
<dbReference type="RefSeq" id="WP_328346037.1">
    <property type="nucleotide sequence ID" value="NZ_CP107906.1"/>
</dbReference>